<dbReference type="Proteomes" id="UP001165381">
    <property type="component" value="Unassembled WGS sequence"/>
</dbReference>
<sequence>MKHLLLFLFSFNIFLSFSQQSVTPFLEDIVKQFPNVRDIAIAPNGDEIMFSAQSVMGNVSAIITVIKENDKWSSPRIASFSGRFFDLEPFFSHDGLKLYFVSTRPLNSLTNKPKDFDIWFVKRDHLKSNWSEPINMGSPINTEHGEFYPSISSNGNFYFTRDNPELKRKDDIYVSKNINGSLTEPIVLPDAINSEGYEYNSFIAPDESYLIYGCYNRKDGLGSGDLYISYNTENGWTQAINLGDKINSTKMDYCPFVDVKTNTLYFTSKLDNTKTNFERALSINELLNEFNKYDNGASKLYQVSLKSIRLKD</sequence>
<protein>
    <recommendedName>
        <fullName evidence="4">WD40 repeat protein</fullName>
    </recommendedName>
</protein>
<evidence type="ECO:0000313" key="2">
    <source>
        <dbReference type="EMBL" id="MCL6294644.1"/>
    </source>
</evidence>
<accession>A0ABT0QCC8</accession>
<dbReference type="RefSeq" id="WP_249972484.1">
    <property type="nucleotide sequence ID" value="NZ_JAMFLZ010000002.1"/>
</dbReference>
<evidence type="ECO:0008006" key="4">
    <source>
        <dbReference type="Google" id="ProtNLM"/>
    </source>
</evidence>
<dbReference type="SUPFAM" id="SSF82171">
    <property type="entry name" value="DPP6 N-terminal domain-like"/>
    <property type="match status" value="1"/>
</dbReference>
<reference evidence="2" key="1">
    <citation type="submission" date="2022-05" db="EMBL/GenBank/DDBJ databases">
        <authorList>
            <person name="Park J.-S."/>
        </authorList>
    </citation>
    <scope>NUCLEOTIDE SEQUENCE</scope>
    <source>
        <strain evidence="2">2012CJ34-3</strain>
    </source>
</reference>
<dbReference type="InterPro" id="IPR011042">
    <property type="entry name" value="6-blade_b-propeller_TolB-like"/>
</dbReference>
<dbReference type="InterPro" id="IPR011659">
    <property type="entry name" value="WD40"/>
</dbReference>
<keyword evidence="1" id="KW-0732">Signal</keyword>
<proteinExistence type="predicted"/>
<dbReference type="Pfam" id="PF07676">
    <property type="entry name" value="PD40"/>
    <property type="match status" value="3"/>
</dbReference>
<feature type="signal peptide" evidence="1">
    <location>
        <begin position="1"/>
        <end position="21"/>
    </location>
</feature>
<evidence type="ECO:0000256" key="1">
    <source>
        <dbReference type="SAM" id="SignalP"/>
    </source>
</evidence>
<keyword evidence="3" id="KW-1185">Reference proteome</keyword>
<organism evidence="2 3">
    <name type="scientific">Jejuia spongiicola</name>
    <dbReference type="NCBI Taxonomy" id="2942207"/>
    <lineage>
        <taxon>Bacteria</taxon>
        <taxon>Pseudomonadati</taxon>
        <taxon>Bacteroidota</taxon>
        <taxon>Flavobacteriia</taxon>
        <taxon>Flavobacteriales</taxon>
        <taxon>Flavobacteriaceae</taxon>
        <taxon>Jejuia</taxon>
    </lineage>
</organism>
<comment type="caution">
    <text evidence="2">The sequence shown here is derived from an EMBL/GenBank/DDBJ whole genome shotgun (WGS) entry which is preliminary data.</text>
</comment>
<name>A0ABT0QCC8_9FLAO</name>
<evidence type="ECO:0000313" key="3">
    <source>
        <dbReference type="Proteomes" id="UP001165381"/>
    </source>
</evidence>
<feature type="chain" id="PRO_5045484096" description="WD40 repeat protein" evidence="1">
    <location>
        <begin position="22"/>
        <end position="312"/>
    </location>
</feature>
<dbReference type="EMBL" id="JAMFLZ010000002">
    <property type="protein sequence ID" value="MCL6294644.1"/>
    <property type="molecule type" value="Genomic_DNA"/>
</dbReference>
<gene>
    <name evidence="2" type="ORF">M3P09_06535</name>
</gene>
<dbReference type="Gene3D" id="2.120.10.30">
    <property type="entry name" value="TolB, C-terminal domain"/>
    <property type="match status" value="1"/>
</dbReference>